<dbReference type="GO" id="GO:0016887">
    <property type="term" value="F:ATP hydrolysis activity"/>
    <property type="evidence" value="ECO:0007669"/>
    <property type="project" value="InterPro"/>
</dbReference>
<dbReference type="SMART" id="SM00382">
    <property type="entry name" value="AAA"/>
    <property type="match status" value="1"/>
</dbReference>
<evidence type="ECO:0000256" key="1">
    <source>
        <dbReference type="ARBA" id="ARBA00007448"/>
    </source>
</evidence>
<gene>
    <name evidence="4" type="ORF">BSAL_22175</name>
</gene>
<keyword evidence="5" id="KW-1185">Reference proteome</keyword>
<sequence length="582" mass="65737">MAIAMFVPQLMGILVNVFNQLIPWFQKKLDTVLAKSYRRKIIHSYENQSWNEVEGGNRNSLLQNAIRQYVGRVVRANYPDGVIKLTKIESSGEGNNAKKALSLADQLEKDFHMIHLPQNEVMEEIEPGLFYAEYFSKMDEEQNDDDRKAKRTKDGKSVTKTVVTLVFETSRWGGEARVSAFIAKAYEWFIKEVEKDEDRSRFMYQPLVRDRFATVDERKKPRIYKRYELSSDKTFQSLFFPEKTRLLRILDHFANRTGKYAVKGFPHKLGLLLHGPPGTGKTSLVKAIATHTNRNIVSVPLSRMHTNQELMDVMFDEQFNFKAPSKNADEERGGGGRGGRGADIKGTRNTLAFKDVIFLLEDVDAASDVVHARTTRKSTMAKKVSHAIERQYTDFADAASPAAEGKKDDVADAIKQQEALLKFFELQKKNNSSGNDAASGEDEKKKKSSEMFISDKDKLSLTGLLTVLDGVIDAPGRILIMTTNHPEKLDPALTRPGRVNMQIYMGFMRPEEGKAMVKHYYPGSATPEALSKVEHVFEELALRIPGGFRLSPAEMEQLCAECLTIPDLIARLLTKADQQQTL</sequence>
<proteinExistence type="inferred from homology"/>
<organism evidence="4 5">
    <name type="scientific">Bodo saltans</name>
    <name type="common">Flagellated protozoan</name>
    <dbReference type="NCBI Taxonomy" id="75058"/>
    <lineage>
        <taxon>Eukaryota</taxon>
        <taxon>Discoba</taxon>
        <taxon>Euglenozoa</taxon>
        <taxon>Kinetoplastea</taxon>
        <taxon>Metakinetoplastina</taxon>
        <taxon>Eubodonida</taxon>
        <taxon>Bodonidae</taxon>
        <taxon>Bodo</taxon>
    </lineage>
</organism>
<dbReference type="InterPro" id="IPR027417">
    <property type="entry name" value="P-loop_NTPase"/>
</dbReference>
<dbReference type="InterPro" id="IPR003960">
    <property type="entry name" value="ATPase_AAA_CS"/>
</dbReference>
<feature type="domain" description="AAA+ ATPase" evidence="3">
    <location>
        <begin position="267"/>
        <end position="509"/>
    </location>
</feature>
<evidence type="ECO:0000313" key="4">
    <source>
        <dbReference type="EMBL" id="CUG89583.1"/>
    </source>
</evidence>
<dbReference type="InterPro" id="IPR003959">
    <property type="entry name" value="ATPase_AAA_core"/>
</dbReference>
<dbReference type="InterPro" id="IPR050747">
    <property type="entry name" value="Mitochondrial_chaperone_BCS1"/>
</dbReference>
<dbReference type="InterPro" id="IPR003593">
    <property type="entry name" value="AAA+_ATPase"/>
</dbReference>
<keyword evidence="2" id="KW-0067">ATP-binding</keyword>
<dbReference type="OMA" id="SMERLIH"/>
<dbReference type="Pfam" id="PF00004">
    <property type="entry name" value="AAA"/>
    <property type="match status" value="2"/>
</dbReference>
<evidence type="ECO:0000259" key="3">
    <source>
        <dbReference type="SMART" id="SM00382"/>
    </source>
</evidence>
<evidence type="ECO:0000256" key="2">
    <source>
        <dbReference type="RuleBase" id="RU003651"/>
    </source>
</evidence>
<dbReference type="AlphaFoldDB" id="A0A0S4JHU3"/>
<accession>A0A0S4JHU3</accession>
<dbReference type="OrthoDB" id="10251412at2759"/>
<dbReference type="PANTHER" id="PTHR23070">
    <property type="entry name" value="BCS1 AAA-TYPE ATPASE"/>
    <property type="match status" value="1"/>
</dbReference>
<reference evidence="5" key="1">
    <citation type="submission" date="2015-09" db="EMBL/GenBank/DDBJ databases">
        <authorList>
            <consortium name="Pathogen Informatics"/>
        </authorList>
    </citation>
    <scope>NUCLEOTIDE SEQUENCE [LARGE SCALE GENOMIC DNA]</scope>
    <source>
        <strain evidence="5">Lake Konstanz</strain>
    </source>
</reference>
<dbReference type="Gene3D" id="3.40.50.300">
    <property type="entry name" value="P-loop containing nucleotide triphosphate hydrolases"/>
    <property type="match status" value="1"/>
</dbReference>
<dbReference type="SUPFAM" id="SSF52540">
    <property type="entry name" value="P-loop containing nucleoside triphosphate hydrolases"/>
    <property type="match status" value="1"/>
</dbReference>
<protein>
    <recommendedName>
        <fullName evidence="3">AAA+ ATPase domain-containing protein</fullName>
    </recommendedName>
</protein>
<name>A0A0S4JHU3_BODSA</name>
<keyword evidence="2" id="KW-0547">Nucleotide-binding</keyword>
<dbReference type="EMBL" id="CYKH01001751">
    <property type="protein sequence ID" value="CUG89583.1"/>
    <property type="molecule type" value="Genomic_DNA"/>
</dbReference>
<dbReference type="VEuPathDB" id="TriTrypDB:BSAL_22175"/>
<dbReference type="PROSITE" id="PS00674">
    <property type="entry name" value="AAA"/>
    <property type="match status" value="1"/>
</dbReference>
<dbReference type="GO" id="GO:0005524">
    <property type="term" value="F:ATP binding"/>
    <property type="evidence" value="ECO:0007669"/>
    <property type="project" value="UniProtKB-KW"/>
</dbReference>
<comment type="similarity">
    <text evidence="1">Belongs to the AAA ATPase family. BCS1 subfamily.</text>
</comment>
<dbReference type="Proteomes" id="UP000051952">
    <property type="component" value="Unassembled WGS sequence"/>
</dbReference>
<evidence type="ECO:0000313" key="5">
    <source>
        <dbReference type="Proteomes" id="UP000051952"/>
    </source>
</evidence>